<dbReference type="GeneID" id="97995124"/>
<dbReference type="InterPro" id="IPR010139">
    <property type="entry name" value="Imidazole-glycPsynth_HisH"/>
</dbReference>
<proteinExistence type="inferred from homology"/>
<dbReference type="PROSITE" id="PS51274">
    <property type="entry name" value="GATASE_COBBQ"/>
    <property type="match status" value="1"/>
</dbReference>
<dbReference type="PROSITE" id="PS51273">
    <property type="entry name" value="GATASE_TYPE_1"/>
    <property type="match status" value="1"/>
</dbReference>
<dbReference type="Proteomes" id="UP000260649">
    <property type="component" value="Unassembled WGS sequence"/>
</dbReference>
<dbReference type="GO" id="GO:0004359">
    <property type="term" value="F:glutaminase activity"/>
    <property type="evidence" value="ECO:0007669"/>
    <property type="project" value="UniProtKB-EC"/>
</dbReference>
<sequence>MIAVIDYGVGNLFSLCRSLEAVGQTPVVTGDPAVLRRADKLFLPGVGAFADAAEKLRRTGLDRVIREEAAQGKPILGICLGMQLLFEESREFGTWQGLGLLPGKVVPMEGVVPQAYKIPHIGWNGLHFPAGRRHPLLAGVEEGDCVYFVHSFYAAECDDVVIATAEYGAQLTAAVARGNVMGCQFHPEKSGTVGLTILKTFCEGEW</sequence>
<dbReference type="CDD" id="cd01748">
    <property type="entry name" value="GATase1_IGP_Synthase"/>
    <property type="match status" value="1"/>
</dbReference>
<dbReference type="SUPFAM" id="SSF52317">
    <property type="entry name" value="Class I glutamine amidotransferase-like"/>
    <property type="match status" value="1"/>
</dbReference>
<comment type="subunit">
    <text evidence="2 10">Heterodimer of HisH and HisF.</text>
</comment>
<gene>
    <name evidence="10" type="primary">hisH</name>
    <name evidence="13" type="ORF">DV520_05165</name>
</gene>
<name>A0A3E2B495_9FIRM</name>
<keyword evidence="14" id="KW-1185">Reference proteome</keyword>
<evidence type="ECO:0000256" key="9">
    <source>
        <dbReference type="ARBA" id="ARBA00049534"/>
    </source>
</evidence>
<keyword evidence="10" id="KW-0963">Cytoplasm</keyword>
<comment type="function">
    <text evidence="10">IGPS catalyzes the conversion of PRFAR and glutamine to IGP, AICAR and glutamate. The HisH subunit catalyzes the hydrolysis of glutamine to glutamate and ammonia as part of the synthesis of IGP and AICAR. The resulting ammonia molecule is channeled to the active site of HisF.</text>
</comment>
<evidence type="ECO:0000256" key="1">
    <source>
        <dbReference type="ARBA" id="ARBA00005091"/>
    </source>
</evidence>
<dbReference type="HAMAP" id="MF_00278">
    <property type="entry name" value="HisH"/>
    <property type="match status" value="1"/>
</dbReference>
<dbReference type="GO" id="GO:0005737">
    <property type="term" value="C:cytoplasm"/>
    <property type="evidence" value="ECO:0007669"/>
    <property type="project" value="UniProtKB-SubCell"/>
</dbReference>
<accession>A0A3E2B495</accession>
<comment type="subcellular location">
    <subcellularLocation>
        <location evidence="10">Cytoplasm</location>
    </subcellularLocation>
</comment>
<dbReference type="UniPathway" id="UPA00031">
    <property type="reaction ID" value="UER00010"/>
</dbReference>
<evidence type="ECO:0000256" key="4">
    <source>
        <dbReference type="ARBA" id="ARBA00022801"/>
    </source>
</evidence>
<feature type="active site" evidence="10 11">
    <location>
        <position position="186"/>
    </location>
</feature>
<dbReference type="AlphaFoldDB" id="A0A3E2B495"/>
<dbReference type="PIRSF" id="PIRSF000495">
    <property type="entry name" value="Amidotransf_hisH"/>
    <property type="match status" value="1"/>
</dbReference>
<dbReference type="InterPro" id="IPR029062">
    <property type="entry name" value="Class_I_gatase-like"/>
</dbReference>
<dbReference type="Gene3D" id="3.40.50.880">
    <property type="match status" value="1"/>
</dbReference>
<evidence type="ECO:0000313" key="14">
    <source>
        <dbReference type="Proteomes" id="UP000260649"/>
    </source>
</evidence>
<feature type="active site" evidence="10 11">
    <location>
        <position position="188"/>
    </location>
</feature>
<keyword evidence="4 10" id="KW-0378">Hydrolase</keyword>
<dbReference type="InterPro" id="IPR017926">
    <property type="entry name" value="GATASE"/>
</dbReference>
<dbReference type="EC" id="4.3.2.10" evidence="10"/>
<dbReference type="PANTHER" id="PTHR42701:SF1">
    <property type="entry name" value="IMIDAZOLE GLYCEROL PHOSPHATE SYNTHASE SUBUNIT HISH"/>
    <property type="match status" value="1"/>
</dbReference>
<evidence type="ECO:0000259" key="12">
    <source>
        <dbReference type="Pfam" id="PF00117"/>
    </source>
</evidence>
<dbReference type="PANTHER" id="PTHR42701">
    <property type="entry name" value="IMIDAZOLE GLYCEROL PHOSPHATE SYNTHASE SUBUNIT HISH"/>
    <property type="match status" value="1"/>
</dbReference>
<comment type="catalytic activity">
    <reaction evidence="8 10">
        <text>5-[(5-phospho-1-deoxy-D-ribulos-1-ylimino)methylamino]-1-(5-phospho-beta-D-ribosyl)imidazole-4-carboxamide + L-glutamine = D-erythro-1-(imidazol-4-yl)glycerol 3-phosphate + 5-amino-1-(5-phospho-beta-D-ribosyl)imidazole-4-carboxamide + L-glutamate + H(+)</text>
        <dbReference type="Rhea" id="RHEA:24793"/>
        <dbReference type="ChEBI" id="CHEBI:15378"/>
        <dbReference type="ChEBI" id="CHEBI:29985"/>
        <dbReference type="ChEBI" id="CHEBI:58278"/>
        <dbReference type="ChEBI" id="CHEBI:58359"/>
        <dbReference type="ChEBI" id="CHEBI:58475"/>
        <dbReference type="ChEBI" id="CHEBI:58525"/>
        <dbReference type="EC" id="4.3.2.10"/>
    </reaction>
</comment>
<comment type="caution">
    <text evidence="13">The sequence shown here is derived from an EMBL/GenBank/DDBJ whole genome shotgun (WGS) entry which is preliminary data.</text>
</comment>
<dbReference type="GO" id="GO:0000105">
    <property type="term" value="P:L-histidine biosynthetic process"/>
    <property type="evidence" value="ECO:0007669"/>
    <property type="project" value="UniProtKB-UniRule"/>
</dbReference>
<dbReference type="NCBIfam" id="TIGR01855">
    <property type="entry name" value="IMP_synth_hisH"/>
    <property type="match status" value="1"/>
</dbReference>
<evidence type="ECO:0000256" key="7">
    <source>
        <dbReference type="ARBA" id="ARBA00023239"/>
    </source>
</evidence>
<feature type="active site" description="Nucleophile" evidence="10 11">
    <location>
        <position position="79"/>
    </location>
</feature>
<comment type="catalytic activity">
    <reaction evidence="9 10">
        <text>L-glutamine + H2O = L-glutamate + NH4(+)</text>
        <dbReference type="Rhea" id="RHEA:15889"/>
        <dbReference type="ChEBI" id="CHEBI:15377"/>
        <dbReference type="ChEBI" id="CHEBI:28938"/>
        <dbReference type="ChEBI" id="CHEBI:29985"/>
        <dbReference type="ChEBI" id="CHEBI:58359"/>
        <dbReference type="EC" id="3.5.1.2"/>
    </reaction>
</comment>
<dbReference type="GO" id="GO:0016829">
    <property type="term" value="F:lyase activity"/>
    <property type="evidence" value="ECO:0007669"/>
    <property type="project" value="UniProtKB-KW"/>
</dbReference>
<dbReference type="Pfam" id="PF00117">
    <property type="entry name" value="GATase"/>
    <property type="match status" value="1"/>
</dbReference>
<organism evidence="13 14">
    <name type="scientific">Evtepia gabavorous</name>
    <dbReference type="NCBI Taxonomy" id="2211183"/>
    <lineage>
        <taxon>Bacteria</taxon>
        <taxon>Bacillati</taxon>
        <taxon>Bacillota</taxon>
        <taxon>Clostridia</taxon>
        <taxon>Eubacteriales</taxon>
        <taxon>Evtepia</taxon>
    </lineage>
</organism>
<evidence type="ECO:0000256" key="11">
    <source>
        <dbReference type="PIRSR" id="PIRSR000495-1"/>
    </source>
</evidence>
<evidence type="ECO:0000256" key="2">
    <source>
        <dbReference type="ARBA" id="ARBA00011152"/>
    </source>
</evidence>
<evidence type="ECO:0000313" key="13">
    <source>
        <dbReference type="EMBL" id="RFT06843.1"/>
    </source>
</evidence>
<dbReference type="RefSeq" id="WP_117142011.1">
    <property type="nucleotide sequence ID" value="NZ_CAKXKJ010000006.1"/>
</dbReference>
<evidence type="ECO:0000256" key="8">
    <source>
        <dbReference type="ARBA" id="ARBA00047838"/>
    </source>
</evidence>
<dbReference type="EC" id="3.5.1.2" evidence="10"/>
<keyword evidence="7 10" id="KW-0456">Lyase</keyword>
<evidence type="ECO:0000256" key="3">
    <source>
        <dbReference type="ARBA" id="ARBA00022605"/>
    </source>
</evidence>
<evidence type="ECO:0000256" key="6">
    <source>
        <dbReference type="ARBA" id="ARBA00023102"/>
    </source>
</evidence>
<comment type="pathway">
    <text evidence="1 10">Amino-acid biosynthesis; L-histidine biosynthesis; L-histidine from 5-phospho-alpha-D-ribose 1-diphosphate: step 5/9.</text>
</comment>
<dbReference type="OrthoDB" id="9807137at2"/>
<dbReference type="EMBL" id="QQRQ01000006">
    <property type="protein sequence ID" value="RFT06843.1"/>
    <property type="molecule type" value="Genomic_DNA"/>
</dbReference>
<feature type="domain" description="Glutamine amidotransferase" evidence="12">
    <location>
        <begin position="4"/>
        <end position="200"/>
    </location>
</feature>
<keyword evidence="5 10" id="KW-0315">Glutamine amidotransferase</keyword>
<keyword evidence="6 10" id="KW-0368">Histidine biosynthesis</keyword>
<dbReference type="GO" id="GO:0000107">
    <property type="term" value="F:imidazoleglycerol-phosphate synthase activity"/>
    <property type="evidence" value="ECO:0007669"/>
    <property type="project" value="UniProtKB-UniRule"/>
</dbReference>
<evidence type="ECO:0000256" key="5">
    <source>
        <dbReference type="ARBA" id="ARBA00022962"/>
    </source>
</evidence>
<reference evidence="13 14" key="1">
    <citation type="submission" date="2018-07" db="EMBL/GenBank/DDBJ databases">
        <title>GABA Modulating Bacteria of the Human Gut Microbiota.</title>
        <authorList>
            <person name="Strandwitz P."/>
            <person name="Kim K.H."/>
            <person name="Terekhova D."/>
            <person name="Liu J.K."/>
            <person name="Sharma A."/>
            <person name="Levering J."/>
            <person name="Mcdonald D."/>
            <person name="Dietrich D."/>
            <person name="Ramadhar T.R."/>
            <person name="Lekbua A."/>
            <person name="Mroue N."/>
            <person name="Liston C."/>
            <person name="Stewart E.J."/>
            <person name="Dubin M.J."/>
            <person name="Zengler K."/>
            <person name="Knight R."/>
            <person name="Gilbert J.A."/>
            <person name="Clardy J."/>
            <person name="Lewis K."/>
        </authorList>
    </citation>
    <scope>NUCLEOTIDE SEQUENCE [LARGE SCALE GENOMIC DNA]</scope>
    <source>
        <strain evidence="13 14">KLE1738</strain>
    </source>
</reference>
<evidence type="ECO:0000256" key="10">
    <source>
        <dbReference type="HAMAP-Rule" id="MF_00278"/>
    </source>
</evidence>
<protein>
    <recommendedName>
        <fullName evidence="10">Imidazole glycerol phosphate synthase subunit HisH</fullName>
        <ecNumber evidence="10">4.3.2.10</ecNumber>
    </recommendedName>
    <alternativeName>
        <fullName evidence="10">IGP synthase glutaminase subunit</fullName>
        <ecNumber evidence="10">3.5.1.2</ecNumber>
    </alternativeName>
    <alternativeName>
        <fullName evidence="10">IGP synthase subunit HisH</fullName>
    </alternativeName>
    <alternativeName>
        <fullName evidence="10">ImGP synthase subunit HisH</fullName>
        <shortName evidence="10">IGPS subunit HisH</shortName>
    </alternativeName>
</protein>
<keyword evidence="3 10" id="KW-0028">Amino-acid biosynthesis</keyword>